<dbReference type="EMBL" id="LQBP01000011">
    <property type="protein sequence ID" value="KUJ77275.1"/>
    <property type="molecule type" value="Genomic_DNA"/>
</dbReference>
<dbReference type="PANTHER" id="PTHR24045:SF0">
    <property type="entry name" value="N-ACETYLGLUCOSAMINE-1-PHOSPHOTRANSFERASE SUBUNITS ALPHA_BETA"/>
    <property type="match status" value="1"/>
</dbReference>
<accession>A0A0X3TNC5</accession>
<evidence type="ECO:0000256" key="2">
    <source>
        <dbReference type="ARBA" id="ARBA00022423"/>
    </source>
</evidence>
<evidence type="ECO:0000259" key="6">
    <source>
        <dbReference type="Pfam" id="PF11380"/>
    </source>
</evidence>
<keyword evidence="3" id="KW-0808">Transferase</keyword>
<dbReference type="Pfam" id="PF11380">
    <property type="entry name" value="Stealth_CR2"/>
    <property type="match status" value="1"/>
</dbReference>
<organism evidence="9 10">
    <name type="scientific">Ruegeria profundi</name>
    <dbReference type="NCBI Taxonomy" id="1685378"/>
    <lineage>
        <taxon>Bacteria</taxon>
        <taxon>Pseudomonadati</taxon>
        <taxon>Pseudomonadota</taxon>
        <taxon>Alphaproteobacteria</taxon>
        <taxon>Rhodobacterales</taxon>
        <taxon>Roseobacteraceae</taxon>
        <taxon>Ruegeria</taxon>
    </lineage>
</organism>
<comment type="similarity">
    <text evidence="1">Belongs to the stealth family.</text>
</comment>
<feature type="domain" description="Stealth protein CR3 conserved region 3" evidence="7">
    <location>
        <begin position="264"/>
        <end position="310"/>
    </location>
</feature>
<evidence type="ECO:0000313" key="9">
    <source>
        <dbReference type="EMBL" id="KUJ77275.1"/>
    </source>
</evidence>
<protein>
    <recommendedName>
        <fullName evidence="2">Capsular polysaccharide phosphotransferase SacB</fullName>
    </recommendedName>
    <alternativeName>
        <fullName evidence="5">Stealth protein SacB</fullName>
    </alternativeName>
</protein>
<dbReference type="InterPro" id="IPR031357">
    <property type="entry name" value="Stealth_CR3"/>
</dbReference>
<dbReference type="Proteomes" id="UP000053690">
    <property type="component" value="Unassembled WGS sequence"/>
</dbReference>
<dbReference type="STRING" id="1685378.AVO44_18005"/>
<dbReference type="InterPro" id="IPR021520">
    <property type="entry name" value="Stealth_CR2"/>
</dbReference>
<gene>
    <name evidence="9" type="ORF">AVO44_18005</name>
</gene>
<feature type="domain" description="Stealth protein CR4 conserved region 4" evidence="8">
    <location>
        <begin position="354"/>
        <end position="393"/>
    </location>
</feature>
<dbReference type="Pfam" id="PF17102">
    <property type="entry name" value="Stealth_CR3"/>
    <property type="match status" value="1"/>
</dbReference>
<evidence type="ECO:0000256" key="5">
    <source>
        <dbReference type="ARBA" id="ARBA00032902"/>
    </source>
</evidence>
<dbReference type="GO" id="GO:0000271">
    <property type="term" value="P:polysaccharide biosynthetic process"/>
    <property type="evidence" value="ECO:0007669"/>
    <property type="project" value="UniProtKB-KW"/>
</dbReference>
<dbReference type="InterPro" id="IPR047141">
    <property type="entry name" value="Stealth"/>
</dbReference>
<evidence type="ECO:0000313" key="10">
    <source>
        <dbReference type="Proteomes" id="UP000053690"/>
    </source>
</evidence>
<evidence type="ECO:0000256" key="3">
    <source>
        <dbReference type="ARBA" id="ARBA00022679"/>
    </source>
</evidence>
<comment type="caution">
    <text evidence="9">The sequence shown here is derived from an EMBL/GenBank/DDBJ whole genome shotgun (WGS) entry which is preliminary data.</text>
</comment>
<dbReference type="AlphaFoldDB" id="A0A0X3TNC5"/>
<evidence type="ECO:0000259" key="8">
    <source>
        <dbReference type="Pfam" id="PF17103"/>
    </source>
</evidence>
<feature type="domain" description="Stealth protein CR2 conserved region 2" evidence="6">
    <location>
        <begin position="115"/>
        <end position="218"/>
    </location>
</feature>
<reference evidence="10" key="1">
    <citation type="submission" date="2015-12" db="EMBL/GenBank/DDBJ databases">
        <authorList>
            <person name="Zhang G."/>
            <person name="Stingl U."/>
        </authorList>
    </citation>
    <scope>NUCLEOTIDE SEQUENCE [LARGE SCALE GENOMIC DNA]</scope>
    <source>
        <strain evidence="10">ZGT108</strain>
    </source>
</reference>
<evidence type="ECO:0000256" key="4">
    <source>
        <dbReference type="ARBA" id="ARBA00023169"/>
    </source>
</evidence>
<keyword evidence="4" id="KW-0270">Exopolysaccharide synthesis</keyword>
<dbReference type="GO" id="GO:0016772">
    <property type="term" value="F:transferase activity, transferring phosphorus-containing groups"/>
    <property type="evidence" value="ECO:0007669"/>
    <property type="project" value="InterPro"/>
</dbReference>
<dbReference type="Pfam" id="PF17103">
    <property type="entry name" value="Stealth_CR4"/>
    <property type="match status" value="1"/>
</dbReference>
<dbReference type="InterPro" id="IPR031356">
    <property type="entry name" value="Stealth_CR4"/>
</dbReference>
<name>A0A0X3TNC5_9RHOB</name>
<sequence>MAKSRKLVSKPGLFFRDMLLNKFPIEAEIDINRSNTAQENARKLTKKLRRDVSTPVKKTTNGIPRPQPIGVIQASFPVDIVYTWVDLADSNFFEVLSRFKETNQATNSESSDKSRFENRDELLYSLRSIEAYAPWVNHIYIVTNGQVPVWLDASNKNVTIVSHEEIIPEQYLPTFNSHVIESCIHRIPGLSEHYIYFNDDVLLARPLSKTDFFTETGLAYLFSTNSRLPNGPKSESDTPTQWAAKNARSLIFGEWGCYLDTMFAHTFHPQRKSVAQDNESLFEKELHYCRLNRFRGEEDLLFTSFLNHHVGFLTGRGLLTRTHGFYFNIRQRGAINSYRKLLQLKGGPAAPASMCLNDRMTDDEWPEYEKHLVDFLNAYFPKRSSYEKPEQEKTFENFQVDSVESKESEFFVKAAE</sequence>
<evidence type="ECO:0000259" key="7">
    <source>
        <dbReference type="Pfam" id="PF17102"/>
    </source>
</evidence>
<proteinExistence type="inferred from homology"/>
<dbReference type="PANTHER" id="PTHR24045">
    <property type="match status" value="1"/>
</dbReference>
<evidence type="ECO:0000256" key="1">
    <source>
        <dbReference type="ARBA" id="ARBA00007583"/>
    </source>
</evidence>
<keyword evidence="10" id="KW-1185">Reference proteome</keyword>